<dbReference type="GO" id="GO:0008009">
    <property type="term" value="F:chemokine activity"/>
    <property type="evidence" value="ECO:0007669"/>
    <property type="project" value="InterPro"/>
</dbReference>
<evidence type="ECO:0000313" key="8">
    <source>
        <dbReference type="Proteomes" id="UP000050525"/>
    </source>
</evidence>
<dbReference type="InterPro" id="IPR018048">
    <property type="entry name" value="Chemokine_CXC_CS"/>
</dbReference>
<dbReference type="Proteomes" id="UP000050525">
    <property type="component" value="Unassembled WGS sequence"/>
</dbReference>
<dbReference type="SUPFAM" id="SSF54117">
    <property type="entry name" value="Interleukin 8-like chemokines"/>
    <property type="match status" value="1"/>
</dbReference>
<keyword evidence="3 5" id="KW-0202">Cytokine</keyword>
<dbReference type="PROSITE" id="PS00471">
    <property type="entry name" value="SMALL_CYTOKINES_CXC"/>
    <property type="match status" value="1"/>
</dbReference>
<evidence type="ECO:0000256" key="5">
    <source>
        <dbReference type="RuleBase" id="RU361149"/>
    </source>
</evidence>
<dbReference type="SMART" id="SM00199">
    <property type="entry name" value="SCY"/>
    <property type="match status" value="1"/>
</dbReference>
<protein>
    <recommendedName>
        <fullName evidence="5">C-X-C motif chemokine</fullName>
    </recommendedName>
</protein>
<evidence type="ECO:0000256" key="3">
    <source>
        <dbReference type="ARBA" id="ARBA00022514"/>
    </source>
</evidence>
<dbReference type="CDD" id="cd00273">
    <property type="entry name" value="Chemokine_CXC"/>
    <property type="match status" value="1"/>
</dbReference>
<dbReference type="PRINTS" id="PR00436">
    <property type="entry name" value="INTERLEUKIN8"/>
</dbReference>
<dbReference type="STRING" id="8496.A0A151N550"/>
<dbReference type="AlphaFoldDB" id="A0A151N550"/>
<evidence type="ECO:0000256" key="4">
    <source>
        <dbReference type="ARBA" id="ARBA00022525"/>
    </source>
</evidence>
<dbReference type="InterPro" id="IPR033899">
    <property type="entry name" value="CXC_Chemokine_domain"/>
</dbReference>
<evidence type="ECO:0000256" key="1">
    <source>
        <dbReference type="ARBA" id="ARBA00004613"/>
    </source>
</evidence>
<name>A0A151N550_ALLMI</name>
<feature type="domain" description="Chemokine interleukin-8-like" evidence="6">
    <location>
        <begin position="12"/>
        <end position="73"/>
    </location>
</feature>
<dbReference type="eggNOG" id="ENOG502SGFE">
    <property type="taxonomic scope" value="Eukaryota"/>
</dbReference>
<dbReference type="GO" id="GO:0005615">
    <property type="term" value="C:extracellular space"/>
    <property type="evidence" value="ECO:0007669"/>
    <property type="project" value="UniProtKB-UniRule"/>
</dbReference>
<dbReference type="GO" id="GO:0006955">
    <property type="term" value="P:immune response"/>
    <property type="evidence" value="ECO:0007669"/>
    <property type="project" value="InterPro"/>
</dbReference>
<dbReference type="FunFam" id="2.40.50.40:FF:000004">
    <property type="entry name" value="C-X-C motif chemokine"/>
    <property type="match status" value="1"/>
</dbReference>
<organism evidence="7 8">
    <name type="scientific">Alligator mississippiensis</name>
    <name type="common">American alligator</name>
    <dbReference type="NCBI Taxonomy" id="8496"/>
    <lineage>
        <taxon>Eukaryota</taxon>
        <taxon>Metazoa</taxon>
        <taxon>Chordata</taxon>
        <taxon>Craniata</taxon>
        <taxon>Vertebrata</taxon>
        <taxon>Euteleostomi</taxon>
        <taxon>Archelosauria</taxon>
        <taxon>Archosauria</taxon>
        <taxon>Crocodylia</taxon>
        <taxon>Alligatoridae</taxon>
        <taxon>Alligatorinae</taxon>
        <taxon>Alligator</taxon>
    </lineage>
</organism>
<dbReference type="EMBL" id="AKHW03004011">
    <property type="protein sequence ID" value="KYO31922.1"/>
    <property type="molecule type" value="Genomic_DNA"/>
</dbReference>
<dbReference type="InterPro" id="IPR036048">
    <property type="entry name" value="Interleukin_8-like_sf"/>
</dbReference>
<comment type="caution">
    <text evidence="7">The sequence shown here is derived from an EMBL/GenBank/DDBJ whole genome shotgun (WGS) entry which is preliminary data.</text>
</comment>
<comment type="subcellular location">
    <subcellularLocation>
        <location evidence="1 5">Secreted</location>
    </subcellularLocation>
</comment>
<reference evidence="7 8" key="1">
    <citation type="journal article" date="2012" name="Genome Biol.">
        <title>Sequencing three crocodilian genomes to illuminate the evolution of archosaurs and amniotes.</title>
        <authorList>
            <person name="St John J.A."/>
            <person name="Braun E.L."/>
            <person name="Isberg S.R."/>
            <person name="Miles L.G."/>
            <person name="Chong A.Y."/>
            <person name="Gongora J."/>
            <person name="Dalzell P."/>
            <person name="Moran C."/>
            <person name="Bed'hom B."/>
            <person name="Abzhanov A."/>
            <person name="Burgess S.C."/>
            <person name="Cooksey A.M."/>
            <person name="Castoe T.A."/>
            <person name="Crawford N.G."/>
            <person name="Densmore L.D."/>
            <person name="Drew J.C."/>
            <person name="Edwards S.V."/>
            <person name="Faircloth B.C."/>
            <person name="Fujita M.K."/>
            <person name="Greenwold M.J."/>
            <person name="Hoffmann F.G."/>
            <person name="Howard J.M."/>
            <person name="Iguchi T."/>
            <person name="Janes D.E."/>
            <person name="Khan S.Y."/>
            <person name="Kohno S."/>
            <person name="de Koning A.J."/>
            <person name="Lance S.L."/>
            <person name="McCarthy F.M."/>
            <person name="McCormack J.E."/>
            <person name="Merchant M.E."/>
            <person name="Peterson D.G."/>
            <person name="Pollock D.D."/>
            <person name="Pourmand N."/>
            <person name="Raney B.J."/>
            <person name="Roessler K.A."/>
            <person name="Sanford J.R."/>
            <person name="Sawyer R.H."/>
            <person name="Schmidt C.J."/>
            <person name="Triplett E.W."/>
            <person name="Tuberville T.D."/>
            <person name="Venegas-Anaya M."/>
            <person name="Howard J.T."/>
            <person name="Jarvis E.D."/>
            <person name="Guillette L.J.Jr."/>
            <person name="Glenn T.C."/>
            <person name="Green R.E."/>
            <person name="Ray D.A."/>
        </authorList>
    </citation>
    <scope>NUCLEOTIDE SEQUENCE [LARGE SCALE GENOMIC DNA]</scope>
    <source>
        <strain evidence="7">KSC_2009_1</strain>
    </source>
</reference>
<evidence type="ECO:0000256" key="2">
    <source>
        <dbReference type="ARBA" id="ARBA00010665"/>
    </source>
</evidence>
<accession>A0A151N550</accession>
<dbReference type="Pfam" id="PF00048">
    <property type="entry name" value="IL8"/>
    <property type="match status" value="1"/>
</dbReference>
<evidence type="ECO:0000259" key="6">
    <source>
        <dbReference type="SMART" id="SM00199"/>
    </source>
</evidence>
<dbReference type="Gene3D" id="2.40.50.40">
    <property type="match status" value="1"/>
</dbReference>
<dbReference type="GO" id="GO:0006952">
    <property type="term" value="P:defense response"/>
    <property type="evidence" value="ECO:0007669"/>
    <property type="project" value="InterPro"/>
</dbReference>
<sequence length="83" mass="9211">MAVVQGSMTSRRGRCLCIGPGMPAVHPKRVAKVEIYGPSNSCDHIEVIVTLKGKGQKCLNNKSPQAWQMIQKFMKKSNKAQRK</sequence>
<dbReference type="InterPro" id="IPR001811">
    <property type="entry name" value="Chemokine_IL8-like_dom"/>
</dbReference>
<gene>
    <name evidence="7" type="primary">CXCL11</name>
    <name evidence="7" type="ORF">Y1Q_0012156</name>
</gene>
<proteinExistence type="inferred from homology"/>
<keyword evidence="5" id="KW-0145">Chemotaxis</keyword>
<keyword evidence="8" id="KW-1185">Reference proteome</keyword>
<comment type="similarity">
    <text evidence="2 5">Belongs to the intercrine alpha (chemokine CxC) family.</text>
</comment>
<evidence type="ECO:0000313" key="7">
    <source>
        <dbReference type="EMBL" id="KYO31922.1"/>
    </source>
</evidence>
<keyword evidence="4 5" id="KW-0964">Secreted</keyword>